<dbReference type="CDD" id="cd00159">
    <property type="entry name" value="RhoGAP"/>
    <property type="match status" value="1"/>
</dbReference>
<dbReference type="InterPro" id="IPR008936">
    <property type="entry name" value="Rho_GTPase_activation_prot"/>
</dbReference>
<sequence length="655" mass="73245">MRKTSKSSTLSINLTPSVSSQVDDFRGPRSPRSPRSPASASLVHNIYSNGDDSSDTFDSHGAIISAQITQSPTSPGFRKDSKSPFSNLKALRSSDKLPPNEASIRQVSDDSVVTPSSSQVYQYRKSPGSTPELSLCLENASITSDSSSQNKDHDHRPTGGTVKSNSVPHLKSAPPSAKQGPPKHRFPQILSRTRSIRMEEPVPRNKPKPSISRDYRISEYDAYESKQGKQRKPSKHIDVPGLKTAPLEKDRSFRDMMMSSAIRNRSADRQGAADSDDDRLSAPREGREGPLLSNSFNEKTGSSFLSNIKHSGTRAADGIGKAGKGIFSKLARSGSSNEKEQPVVERDYVLRTIRLPLVEQTRKTRISKKLETSRDKTEFWMPALPWRCIDYLNLKGSEEEGLYRVPGSEKDVAYWQMRFDQEIDINLFDEKDLYDINIIATLFKRWLSSIPDEIFPKATQARIAAECKNAIKTPQLLKDELSKLPPYNYYLLFAITCHISLLHSCSESNKMNYHNLCICFQPCMKMDAFVFQFLVLDWRNCWQGCWTEKEYLQEEQRYAESAQQSSSSLHSEQRKGSQTSTNHTSERAISSSESSKPSITRSSTPERRLPPSNAPRSEQAVDGEAKPAQANQLKPEPNHSPSLAPLKPLSPIGSL</sequence>
<evidence type="ECO:0000259" key="3">
    <source>
        <dbReference type="PROSITE" id="PS50238"/>
    </source>
</evidence>
<feature type="compositionally biased region" description="Basic and acidic residues" evidence="2">
    <location>
        <begin position="211"/>
        <end position="227"/>
    </location>
</feature>
<comment type="caution">
    <text evidence="4">The sequence shown here is derived from an EMBL/GenBank/DDBJ whole genome shotgun (WGS) entry which is preliminary data.</text>
</comment>
<dbReference type="InterPro" id="IPR000198">
    <property type="entry name" value="RhoGAP_dom"/>
</dbReference>
<protein>
    <recommendedName>
        <fullName evidence="3">Rho-GAP domain-containing protein</fullName>
    </recommendedName>
</protein>
<feature type="compositionally biased region" description="Basic and acidic residues" evidence="2">
    <location>
        <begin position="278"/>
        <end position="288"/>
    </location>
</feature>
<dbReference type="PROSITE" id="PS50238">
    <property type="entry name" value="RHOGAP"/>
    <property type="match status" value="1"/>
</dbReference>
<feature type="region of interest" description="Disordered" evidence="2">
    <location>
        <begin position="1"/>
        <end position="296"/>
    </location>
</feature>
<evidence type="ECO:0000313" key="5">
    <source>
        <dbReference type="Proteomes" id="UP001172684"/>
    </source>
</evidence>
<dbReference type="InterPro" id="IPR050729">
    <property type="entry name" value="Rho-GAP"/>
</dbReference>
<dbReference type="SMART" id="SM00324">
    <property type="entry name" value="RhoGAP"/>
    <property type="match status" value="1"/>
</dbReference>
<keyword evidence="1" id="KW-0343">GTPase activation</keyword>
<evidence type="ECO:0000313" key="4">
    <source>
        <dbReference type="EMBL" id="KAJ9659194.1"/>
    </source>
</evidence>
<dbReference type="Gene3D" id="1.10.555.10">
    <property type="entry name" value="Rho GTPase activation protein"/>
    <property type="match status" value="1"/>
</dbReference>
<reference evidence="4" key="1">
    <citation type="submission" date="2022-10" db="EMBL/GenBank/DDBJ databases">
        <title>Culturing micro-colonial fungi from biological soil crusts in the Mojave desert and describing Neophaeococcomyces mojavensis, and introducing the new genera and species Taxawa tesnikishii.</title>
        <authorList>
            <person name="Kurbessoian T."/>
            <person name="Stajich J.E."/>
        </authorList>
    </citation>
    <scope>NUCLEOTIDE SEQUENCE</scope>
    <source>
        <strain evidence="4">TK_1</strain>
    </source>
</reference>
<evidence type="ECO:0000256" key="1">
    <source>
        <dbReference type="ARBA" id="ARBA00022468"/>
    </source>
</evidence>
<feature type="compositionally biased region" description="Polar residues" evidence="2">
    <location>
        <begin position="1"/>
        <end position="22"/>
    </location>
</feature>
<dbReference type="PANTHER" id="PTHR23176:SF125">
    <property type="entry name" value="GTPASE ACTIVATOR (BEM2), PUTATIVE (AFU_ORTHOLOGUE AFUA_7G04450)-RELATED"/>
    <property type="match status" value="1"/>
</dbReference>
<evidence type="ECO:0000256" key="2">
    <source>
        <dbReference type="SAM" id="MobiDB-lite"/>
    </source>
</evidence>
<accession>A0ABQ9NLL6</accession>
<name>A0ABQ9NLL6_9PEZI</name>
<feature type="compositionally biased region" description="Low complexity" evidence="2">
    <location>
        <begin position="28"/>
        <end position="41"/>
    </location>
</feature>
<dbReference type="SUPFAM" id="SSF48350">
    <property type="entry name" value="GTPase activation domain, GAP"/>
    <property type="match status" value="1"/>
</dbReference>
<feature type="compositionally biased region" description="Low complexity" evidence="2">
    <location>
        <begin position="587"/>
        <end position="603"/>
    </location>
</feature>
<feature type="domain" description="Rho-GAP" evidence="3">
    <location>
        <begin position="368"/>
        <end position="570"/>
    </location>
</feature>
<dbReference type="EMBL" id="JAPDRL010000078">
    <property type="protein sequence ID" value="KAJ9659194.1"/>
    <property type="molecule type" value="Genomic_DNA"/>
</dbReference>
<organism evidence="4 5">
    <name type="scientific">Coniosporium apollinis</name>
    <dbReference type="NCBI Taxonomy" id="61459"/>
    <lineage>
        <taxon>Eukaryota</taxon>
        <taxon>Fungi</taxon>
        <taxon>Dikarya</taxon>
        <taxon>Ascomycota</taxon>
        <taxon>Pezizomycotina</taxon>
        <taxon>Dothideomycetes</taxon>
        <taxon>Dothideomycetes incertae sedis</taxon>
        <taxon>Coniosporium</taxon>
    </lineage>
</organism>
<dbReference type="Pfam" id="PF00620">
    <property type="entry name" value="RhoGAP"/>
    <property type="match status" value="1"/>
</dbReference>
<dbReference type="Proteomes" id="UP001172684">
    <property type="component" value="Unassembled WGS sequence"/>
</dbReference>
<keyword evidence="5" id="KW-1185">Reference proteome</keyword>
<proteinExistence type="predicted"/>
<dbReference type="PANTHER" id="PTHR23176">
    <property type="entry name" value="RHO/RAC/CDC GTPASE-ACTIVATING PROTEIN"/>
    <property type="match status" value="1"/>
</dbReference>
<feature type="compositionally biased region" description="Low complexity" evidence="2">
    <location>
        <begin position="109"/>
        <end position="120"/>
    </location>
</feature>
<feature type="compositionally biased region" description="Low complexity" evidence="2">
    <location>
        <begin position="640"/>
        <end position="655"/>
    </location>
</feature>
<gene>
    <name evidence="4" type="ORF">H2201_007458</name>
</gene>
<feature type="region of interest" description="Disordered" evidence="2">
    <location>
        <begin position="562"/>
        <end position="655"/>
    </location>
</feature>
<feature type="compositionally biased region" description="Polar residues" evidence="2">
    <location>
        <begin position="140"/>
        <end position="149"/>
    </location>
</feature>